<feature type="region of interest" description="Disordered" evidence="1">
    <location>
        <begin position="32"/>
        <end position="52"/>
    </location>
</feature>
<feature type="signal peptide" evidence="2">
    <location>
        <begin position="1"/>
        <end position="30"/>
    </location>
</feature>
<keyword evidence="4" id="KW-1185">Reference proteome</keyword>
<accession>A0A516X0U8</accession>
<evidence type="ECO:0000256" key="2">
    <source>
        <dbReference type="SAM" id="SignalP"/>
    </source>
</evidence>
<evidence type="ECO:0000313" key="4">
    <source>
        <dbReference type="Proteomes" id="UP000317344"/>
    </source>
</evidence>
<dbReference type="RefSeq" id="WP_143906679.1">
    <property type="nucleotide sequence ID" value="NZ_CP041765.1"/>
</dbReference>
<gene>
    <name evidence="3" type="ORF">FO059_04370</name>
</gene>
<proteinExistence type="predicted"/>
<dbReference type="EMBL" id="CP041765">
    <property type="protein sequence ID" value="QDQ96716.1"/>
    <property type="molecule type" value="Genomic_DNA"/>
</dbReference>
<protein>
    <recommendedName>
        <fullName evidence="5">Secreted protein</fullName>
    </recommendedName>
</protein>
<keyword evidence="2" id="KW-0732">Signal</keyword>
<evidence type="ECO:0000256" key="1">
    <source>
        <dbReference type="SAM" id="MobiDB-lite"/>
    </source>
</evidence>
<evidence type="ECO:0008006" key="5">
    <source>
        <dbReference type="Google" id="ProtNLM"/>
    </source>
</evidence>
<sequence length="313" mass="31826">MKTQTMRRVLGAATAVGASVALIGTGLAGAAPSSDLSSDSGGSAGSGGSSTMSASADLGTPFTFDNFADCPKDTVTAPIKPGGPNNVGSCYDLYVRSGTMKLGNLTVDIPDGSLKIAVGQNYKIDENGNPIPLDPGPGYELAWHSKDDGHNGLYSNDVTVPGGAFGTSSSENFALTGIKAEVQAVKPPVVHLLESRLTMSIRLKLSNPLLGDSCYLGSAENPINIDLKPTYVPPALENDHGDGAMLIGLKSEDNSFSVPGATGCGLFGSLNGIVNSKAGAPSASGQNSLTTVSDVYNISSLLPAWPPVPITTP</sequence>
<name>A0A516X0U8_9ACTN</name>
<dbReference type="Proteomes" id="UP000317344">
    <property type="component" value="Chromosome"/>
</dbReference>
<dbReference type="AlphaFoldDB" id="A0A516X0U8"/>
<organism evidence="3 4">
    <name type="scientific">Tomitella fengzijianii</name>
    <dbReference type="NCBI Taxonomy" id="2597660"/>
    <lineage>
        <taxon>Bacteria</taxon>
        <taxon>Bacillati</taxon>
        <taxon>Actinomycetota</taxon>
        <taxon>Actinomycetes</taxon>
        <taxon>Mycobacteriales</taxon>
        <taxon>Tomitella</taxon>
    </lineage>
</organism>
<evidence type="ECO:0000313" key="3">
    <source>
        <dbReference type="EMBL" id="QDQ96716.1"/>
    </source>
</evidence>
<feature type="compositionally biased region" description="Low complexity" evidence="1">
    <location>
        <begin position="32"/>
        <end position="41"/>
    </location>
</feature>
<dbReference type="OrthoDB" id="4461339at2"/>
<reference evidence="3 4" key="1">
    <citation type="submission" date="2019-07" db="EMBL/GenBank/DDBJ databases">
        <title>Tomitella cavernea sp. nov., an actinomycete isolated from soil.</title>
        <authorList>
            <person name="Cheng J."/>
        </authorList>
    </citation>
    <scope>NUCLEOTIDE SEQUENCE [LARGE SCALE GENOMIC DNA]</scope>
    <source>
        <strain evidence="3 4">HY188</strain>
    </source>
</reference>
<feature type="chain" id="PRO_5022053713" description="Secreted protein" evidence="2">
    <location>
        <begin position="31"/>
        <end position="313"/>
    </location>
</feature>
<dbReference type="KEGG" id="toy:FO059_04370"/>
<reference evidence="3 4" key="2">
    <citation type="submission" date="2019-07" db="EMBL/GenBank/DDBJ databases">
        <authorList>
            <person name="Huang Y."/>
        </authorList>
    </citation>
    <scope>NUCLEOTIDE SEQUENCE [LARGE SCALE GENOMIC DNA]</scope>
    <source>
        <strain evidence="3 4">HY188</strain>
    </source>
</reference>